<sequence>MVKLIAAQFNNEHVHAYSVPAYDEEGHNFNLGLNGMNDEQTMRNREALAKQLHIPLDHMILPHQEHTDHFVKVTLEDGGKGMYSLDTALPATDATYTRDKGLVLWSSHADCCPVLMYSPDQELIAAIHSGWKGTVHEIVGKVTKHLIENENVDPTQLLVYTGPAIEQRNFEAMDDIINLVKAMSFDTSSFYKVKDETHYLLNSKGLIKQQLLNLGVKEEHIEQSPICTYEDERFFSYRKTKTKDRNMSIIYMLD</sequence>
<dbReference type="Pfam" id="PF02578">
    <property type="entry name" value="Cu-oxidase_4"/>
    <property type="match status" value="1"/>
</dbReference>
<dbReference type="InterPro" id="IPR003730">
    <property type="entry name" value="Cu_polyphenol_OxRdtase"/>
</dbReference>
<evidence type="ECO:0000313" key="13">
    <source>
        <dbReference type="Proteomes" id="UP000183028"/>
    </source>
</evidence>
<dbReference type="GO" id="GO:0005507">
    <property type="term" value="F:copper ion binding"/>
    <property type="evidence" value="ECO:0007669"/>
    <property type="project" value="TreeGrafter"/>
</dbReference>
<dbReference type="SUPFAM" id="SSF64438">
    <property type="entry name" value="CNF1/YfiH-like putative cysteine hydrolases"/>
    <property type="match status" value="1"/>
</dbReference>
<comment type="catalytic activity">
    <reaction evidence="9">
        <text>adenosine + phosphate = alpha-D-ribose 1-phosphate + adenine</text>
        <dbReference type="Rhea" id="RHEA:27642"/>
        <dbReference type="ChEBI" id="CHEBI:16335"/>
        <dbReference type="ChEBI" id="CHEBI:16708"/>
        <dbReference type="ChEBI" id="CHEBI:43474"/>
        <dbReference type="ChEBI" id="CHEBI:57720"/>
        <dbReference type="EC" id="2.4.2.1"/>
    </reaction>
    <physiologicalReaction direction="left-to-right" evidence="9">
        <dbReference type="Rhea" id="RHEA:27643"/>
    </physiologicalReaction>
</comment>
<comment type="catalytic activity">
    <reaction evidence="8">
        <text>adenosine + H2O + H(+) = inosine + NH4(+)</text>
        <dbReference type="Rhea" id="RHEA:24408"/>
        <dbReference type="ChEBI" id="CHEBI:15377"/>
        <dbReference type="ChEBI" id="CHEBI:15378"/>
        <dbReference type="ChEBI" id="CHEBI:16335"/>
        <dbReference type="ChEBI" id="CHEBI:17596"/>
        <dbReference type="ChEBI" id="CHEBI:28938"/>
        <dbReference type="EC" id="3.5.4.4"/>
    </reaction>
    <physiologicalReaction direction="left-to-right" evidence="8">
        <dbReference type="Rhea" id="RHEA:24409"/>
    </physiologicalReaction>
</comment>
<dbReference type="Proteomes" id="UP000183028">
    <property type="component" value="Unassembled WGS sequence"/>
</dbReference>
<dbReference type="AlphaFoldDB" id="A0A1H6W340"/>
<dbReference type="GO" id="GO:0016787">
    <property type="term" value="F:hydrolase activity"/>
    <property type="evidence" value="ECO:0007669"/>
    <property type="project" value="UniProtKB-KW"/>
</dbReference>
<evidence type="ECO:0000256" key="5">
    <source>
        <dbReference type="ARBA" id="ARBA00022723"/>
    </source>
</evidence>
<protein>
    <recommendedName>
        <fullName evidence="11">Purine nucleoside phosphorylase</fullName>
    </recommendedName>
</protein>
<reference evidence="13" key="1">
    <citation type="submission" date="2016-10" db="EMBL/GenBank/DDBJ databases">
        <authorList>
            <person name="Varghese N."/>
        </authorList>
    </citation>
    <scope>NUCLEOTIDE SEQUENCE [LARGE SCALE GENOMIC DNA]</scope>
    <source>
        <strain evidence="13">DSM 20406</strain>
    </source>
</reference>
<dbReference type="NCBIfam" id="TIGR00726">
    <property type="entry name" value="peptidoglycan editing factor PgeF"/>
    <property type="match status" value="1"/>
</dbReference>
<comment type="catalytic activity">
    <reaction evidence="10">
        <text>S-methyl-5'-thioadenosine + phosphate = 5-(methylsulfanyl)-alpha-D-ribose 1-phosphate + adenine</text>
        <dbReference type="Rhea" id="RHEA:11852"/>
        <dbReference type="ChEBI" id="CHEBI:16708"/>
        <dbReference type="ChEBI" id="CHEBI:17509"/>
        <dbReference type="ChEBI" id="CHEBI:43474"/>
        <dbReference type="ChEBI" id="CHEBI:58533"/>
        <dbReference type="EC" id="2.4.2.28"/>
    </reaction>
    <physiologicalReaction direction="left-to-right" evidence="10">
        <dbReference type="Rhea" id="RHEA:11853"/>
    </physiologicalReaction>
</comment>
<evidence type="ECO:0000256" key="1">
    <source>
        <dbReference type="ARBA" id="ARBA00000553"/>
    </source>
</evidence>
<dbReference type="GO" id="GO:0017061">
    <property type="term" value="F:S-methyl-5-thioadenosine phosphorylase activity"/>
    <property type="evidence" value="ECO:0007669"/>
    <property type="project" value="UniProtKB-EC"/>
</dbReference>
<dbReference type="InterPro" id="IPR011324">
    <property type="entry name" value="Cytotoxic_necrot_fac-like_cat"/>
</dbReference>
<dbReference type="Gene3D" id="3.60.140.10">
    <property type="entry name" value="CNF1/YfiH-like putative cysteine hydrolases"/>
    <property type="match status" value="1"/>
</dbReference>
<evidence type="ECO:0000256" key="8">
    <source>
        <dbReference type="ARBA" id="ARBA00047989"/>
    </source>
</evidence>
<dbReference type="RefSeq" id="WP_074732592.1">
    <property type="nucleotide sequence ID" value="NZ_CADAIQ010000007.1"/>
</dbReference>
<proteinExistence type="inferred from homology"/>
<keyword evidence="4" id="KW-0808">Transferase</keyword>
<evidence type="ECO:0000256" key="10">
    <source>
        <dbReference type="ARBA" id="ARBA00049893"/>
    </source>
</evidence>
<evidence type="ECO:0000313" key="12">
    <source>
        <dbReference type="EMBL" id="SEJ11359.1"/>
    </source>
</evidence>
<evidence type="ECO:0000256" key="6">
    <source>
        <dbReference type="ARBA" id="ARBA00022801"/>
    </source>
</evidence>
<dbReference type="PANTHER" id="PTHR30616:SF2">
    <property type="entry name" value="PURINE NUCLEOSIDE PHOSPHORYLASE LACC1"/>
    <property type="match status" value="1"/>
</dbReference>
<dbReference type="EMBL" id="FNYK01000058">
    <property type="protein sequence ID" value="SEJ11359.1"/>
    <property type="molecule type" value="Genomic_DNA"/>
</dbReference>
<evidence type="ECO:0000256" key="7">
    <source>
        <dbReference type="ARBA" id="ARBA00022833"/>
    </source>
</evidence>
<keyword evidence="7" id="KW-0862">Zinc</keyword>
<keyword evidence="13" id="KW-1185">Reference proteome</keyword>
<comment type="similarity">
    <text evidence="3 11">Belongs to the purine nucleoside phosphorylase YfiH/LACC1 family.</text>
</comment>
<organism evidence="12 13">
    <name type="scientific">Sharpea azabuensis</name>
    <dbReference type="NCBI Taxonomy" id="322505"/>
    <lineage>
        <taxon>Bacteria</taxon>
        <taxon>Bacillati</taxon>
        <taxon>Bacillota</taxon>
        <taxon>Erysipelotrichia</taxon>
        <taxon>Erysipelotrichales</taxon>
        <taxon>Coprobacillaceae</taxon>
        <taxon>Sharpea</taxon>
    </lineage>
</organism>
<dbReference type="STRING" id="322505.SAMN04487836_10127"/>
<keyword evidence="5" id="KW-0479">Metal-binding</keyword>
<gene>
    <name evidence="12" type="ORF">SAMN04487834_10584</name>
</gene>
<evidence type="ECO:0000256" key="9">
    <source>
        <dbReference type="ARBA" id="ARBA00048968"/>
    </source>
</evidence>
<dbReference type="eggNOG" id="COG1496">
    <property type="taxonomic scope" value="Bacteria"/>
</dbReference>
<evidence type="ECO:0000256" key="4">
    <source>
        <dbReference type="ARBA" id="ARBA00022679"/>
    </source>
</evidence>
<comment type="catalytic activity">
    <reaction evidence="1">
        <text>inosine + phosphate = alpha-D-ribose 1-phosphate + hypoxanthine</text>
        <dbReference type="Rhea" id="RHEA:27646"/>
        <dbReference type="ChEBI" id="CHEBI:17368"/>
        <dbReference type="ChEBI" id="CHEBI:17596"/>
        <dbReference type="ChEBI" id="CHEBI:43474"/>
        <dbReference type="ChEBI" id="CHEBI:57720"/>
        <dbReference type="EC" id="2.4.2.1"/>
    </reaction>
    <physiologicalReaction direction="left-to-right" evidence="1">
        <dbReference type="Rhea" id="RHEA:27647"/>
    </physiologicalReaction>
</comment>
<dbReference type="PANTHER" id="PTHR30616">
    <property type="entry name" value="UNCHARACTERIZED PROTEIN YFIH"/>
    <property type="match status" value="1"/>
</dbReference>
<evidence type="ECO:0000256" key="3">
    <source>
        <dbReference type="ARBA" id="ARBA00007353"/>
    </source>
</evidence>
<keyword evidence="6" id="KW-0378">Hydrolase</keyword>
<accession>A0A1H6W340</accession>
<name>A0A1H6W340_9FIRM</name>
<evidence type="ECO:0000256" key="2">
    <source>
        <dbReference type="ARBA" id="ARBA00003215"/>
    </source>
</evidence>
<dbReference type="CDD" id="cd16833">
    <property type="entry name" value="YfiH"/>
    <property type="match status" value="1"/>
</dbReference>
<dbReference type="InterPro" id="IPR038371">
    <property type="entry name" value="Cu_polyphenol_OxRdtase_sf"/>
</dbReference>
<comment type="function">
    <text evidence="2">Purine nucleoside enzyme that catalyzes the phosphorolysis of adenosine and inosine nucleosides, yielding D-ribose 1-phosphate and the respective free bases, adenine and hypoxanthine. Also catalyzes the phosphorolysis of S-methyl-5'-thioadenosine into adenine and S-methyl-5-thio-alpha-D-ribose 1-phosphate. Also has adenosine deaminase activity.</text>
</comment>
<dbReference type="OrthoDB" id="4279at2"/>
<evidence type="ECO:0000256" key="11">
    <source>
        <dbReference type="RuleBase" id="RU361274"/>
    </source>
</evidence>